<evidence type="ECO:0000313" key="2">
    <source>
        <dbReference type="EMBL" id="GAB0185489.1"/>
    </source>
</evidence>
<reference evidence="2 3" key="1">
    <citation type="submission" date="2024-06" db="EMBL/GenBank/DDBJ databases">
        <title>The draft genome of Grus japonensis, version 3.</title>
        <authorList>
            <person name="Nabeshima K."/>
            <person name="Suzuki S."/>
            <person name="Onuma M."/>
        </authorList>
    </citation>
    <scope>NUCLEOTIDE SEQUENCE [LARGE SCALE GENOMIC DNA]</scope>
    <source>
        <strain evidence="2 3">451A</strain>
    </source>
</reference>
<organism evidence="2 3">
    <name type="scientific">Grus japonensis</name>
    <name type="common">Japanese crane</name>
    <name type="synonym">Red-crowned crane</name>
    <dbReference type="NCBI Taxonomy" id="30415"/>
    <lineage>
        <taxon>Eukaryota</taxon>
        <taxon>Metazoa</taxon>
        <taxon>Chordata</taxon>
        <taxon>Craniata</taxon>
        <taxon>Vertebrata</taxon>
        <taxon>Euteleostomi</taxon>
        <taxon>Archelosauria</taxon>
        <taxon>Archosauria</taxon>
        <taxon>Dinosauria</taxon>
        <taxon>Saurischia</taxon>
        <taxon>Theropoda</taxon>
        <taxon>Coelurosauria</taxon>
        <taxon>Aves</taxon>
        <taxon>Neognathae</taxon>
        <taxon>Neoaves</taxon>
        <taxon>Gruiformes</taxon>
        <taxon>Gruidae</taxon>
        <taxon>Grus</taxon>
    </lineage>
</organism>
<protein>
    <submittedName>
        <fullName evidence="2">Uncharacterized protein</fullName>
    </submittedName>
</protein>
<dbReference type="Proteomes" id="UP001623348">
    <property type="component" value="Unassembled WGS sequence"/>
</dbReference>
<evidence type="ECO:0000256" key="1">
    <source>
        <dbReference type="SAM" id="MobiDB-lite"/>
    </source>
</evidence>
<gene>
    <name evidence="2" type="ORF">GRJ2_001014200</name>
</gene>
<sequence length="178" mass="20428">MPHASSIQPDLEHPRTDLEEQPGLATYPSHGEEVDRCLEVNSVQQNQRDLKMQLGAPTRPPKVPEIHSRETLMPLHHHKGQETLEDLIPETKLQQALGRPANVDETLQNVPALAPPSPQRQKERKVMVVPIVWGLPFLDEAVKKELEHHIAKMNIQRHYGLQTRILECEQSFETFIFR</sequence>
<evidence type="ECO:0000313" key="3">
    <source>
        <dbReference type="Proteomes" id="UP001623348"/>
    </source>
</evidence>
<feature type="region of interest" description="Disordered" evidence="1">
    <location>
        <begin position="1"/>
        <end position="33"/>
    </location>
</feature>
<dbReference type="EMBL" id="BAAFJT010000003">
    <property type="protein sequence ID" value="GAB0185489.1"/>
    <property type="molecule type" value="Genomic_DNA"/>
</dbReference>
<dbReference type="AlphaFoldDB" id="A0ABC9WJ34"/>
<keyword evidence="3" id="KW-1185">Reference proteome</keyword>
<name>A0ABC9WJ34_GRUJA</name>
<comment type="caution">
    <text evidence="2">The sequence shown here is derived from an EMBL/GenBank/DDBJ whole genome shotgun (WGS) entry which is preliminary data.</text>
</comment>
<proteinExistence type="predicted"/>
<accession>A0ABC9WJ34</accession>